<dbReference type="EMBL" id="JABKKF010000010">
    <property type="protein sequence ID" value="NPD92748.1"/>
    <property type="molecule type" value="Genomic_DNA"/>
</dbReference>
<organism evidence="2 3">
    <name type="scientific">Xylanibacter muris</name>
    <dbReference type="NCBI Taxonomy" id="2736290"/>
    <lineage>
        <taxon>Bacteria</taxon>
        <taxon>Pseudomonadati</taxon>
        <taxon>Bacteroidota</taxon>
        <taxon>Bacteroidia</taxon>
        <taxon>Bacteroidales</taxon>
        <taxon>Prevotellaceae</taxon>
        <taxon>Xylanibacter</taxon>
    </lineage>
</organism>
<name>A0ABX2ANG6_9BACT</name>
<feature type="domain" description="PD-(D/E)XK endonuclease-like" evidence="1">
    <location>
        <begin position="666"/>
        <end position="969"/>
    </location>
</feature>
<evidence type="ECO:0000259" key="1">
    <source>
        <dbReference type="Pfam" id="PF12705"/>
    </source>
</evidence>
<dbReference type="Pfam" id="PF12705">
    <property type="entry name" value="PDDEXK_1"/>
    <property type="match status" value="1"/>
</dbReference>
<dbReference type="InterPro" id="IPR027417">
    <property type="entry name" value="P-loop_NTPase"/>
</dbReference>
<keyword evidence="3" id="KW-1185">Reference proteome</keyword>
<dbReference type="Gene3D" id="3.90.320.10">
    <property type="match status" value="1"/>
</dbReference>
<sequence length="970" mass="111456">MRTFLECVAHDIISKYGTDLSRTVIVFPNKRASLFMNEYLAKIAGKPIWSPLYTTISDMFTNHSKLQHGDCIKLICDLHKSFMECTGTSESFDHFYGWGQILLSDFDDIDKNMADADKVFANVKDIHELDDISYLDESQINILKKFFANFSEEKNTELKQRFLSLWSNLSAIYHNYNDRLNNQGLAYEGALYRKVVNDKTVVFKGERYIFVGFNVLQKVEQELFTRLKNEGKAKFYWDFDNYYMPKDKKHSNEAGHYIASYLEMFPNELDISDEGVYGQMLINKNITFVSASTESIQARYMSKWLKEPRRIEAGKKTAVVMCNEGLLQTIIHSIPDGTGNVNITTGYPLHQSPFSSLLNILISLQTSGYIPTGDKFRLRQVNAILKHPYMKYISPEYIRLYNRINVDAKLYHPNLSDLNMDEGTQMLFHICGHETDKNLSASICKWIIDIIRIIAYNAKDVDEPLFQECLFNTYTLMNRLLSLMISGDLHIEVSTLQKLITQLVMSVSIPFHGEPAIGIQIMGVLETRNLDFKNLLILSCNEGNMPKGVNDTSFIPYSIRKAYGLTTVEHKVAIYSYYFHRLIQRAENVTIAYNNSTENGNRGEMSRFMMQIMVESGLNIKNIKLHSALQPGNSVPGPIEKTTEVMERLTGRFDKTLRTGGNNPLLTPTAINRYMRCQLQFYYRYVCGLSETDNDEEEIMDNRMFGNIFHDSAQILYEGIMRDNYIYREDIENLLRSKTAIPRVVDEVFREQVFKLGKGNGGKPEYNGLQLINREVIITYLRKLLETDAGLAPFEILGLEVPVISDFDIAQGNKIIHTTIGGRIDRLDIVEDDSGRRRIRVVDYKTGSREVRKMNDINAVFDISKVKEHNDYFLQTLLYSVIVSESADINPQKYDVSPSLLYIQHVSGDDYDPTLSFGKDRITDIRPFAKQFDELLHDTVNGIFNPSLPFTPTEDKDICSTCPYMKLCRQ</sequence>
<evidence type="ECO:0000313" key="2">
    <source>
        <dbReference type="EMBL" id="NPD92748.1"/>
    </source>
</evidence>
<evidence type="ECO:0000313" key="3">
    <source>
        <dbReference type="Proteomes" id="UP000714420"/>
    </source>
</evidence>
<reference evidence="2 3" key="1">
    <citation type="submission" date="2020-05" db="EMBL/GenBank/DDBJ databases">
        <title>Distinct polysaccharide utilization as determinants for interspecies competition between intestinal Prevotella spp.</title>
        <authorList>
            <person name="Galvez E.J.C."/>
            <person name="Iljazovic A."/>
            <person name="Strowig T."/>
        </authorList>
    </citation>
    <scope>NUCLEOTIDE SEQUENCE [LARGE SCALE GENOMIC DNA]</scope>
    <source>
        <strain evidence="2 3">PMUR</strain>
    </source>
</reference>
<dbReference type="RefSeq" id="WP_172276230.1">
    <property type="nucleotide sequence ID" value="NZ_CASGMU010000009.1"/>
</dbReference>
<proteinExistence type="predicted"/>
<dbReference type="InterPro" id="IPR038726">
    <property type="entry name" value="PDDEXK_AddAB-type"/>
</dbReference>
<accession>A0ABX2ANG6</accession>
<protein>
    <submittedName>
        <fullName evidence="2">PD-(D/E)XK nuclease family protein</fullName>
    </submittedName>
</protein>
<dbReference type="Proteomes" id="UP000714420">
    <property type="component" value="Unassembled WGS sequence"/>
</dbReference>
<dbReference type="InterPro" id="IPR011604">
    <property type="entry name" value="PDDEXK-like_dom_sf"/>
</dbReference>
<comment type="caution">
    <text evidence="2">The sequence shown here is derived from an EMBL/GenBank/DDBJ whole genome shotgun (WGS) entry which is preliminary data.</text>
</comment>
<dbReference type="SUPFAM" id="SSF52540">
    <property type="entry name" value="P-loop containing nucleoside triphosphate hydrolases"/>
    <property type="match status" value="1"/>
</dbReference>
<gene>
    <name evidence="2" type="ORF">HPS56_10425</name>
</gene>